<reference evidence="1 2" key="1">
    <citation type="journal article" date="2012" name="J. Bacteriol.">
        <title>Genome of Bacillus macauensis ZFHKF-1, a Long-Chain-Forming Bacterium.</title>
        <authorList>
            <person name="Cai L."/>
            <person name="Zhang T."/>
        </authorList>
    </citation>
    <scope>NUCLEOTIDE SEQUENCE [LARGE SCALE GENOMIC DNA]</scope>
    <source>
        <strain evidence="1 2">ZFHKF-1</strain>
    </source>
</reference>
<protein>
    <submittedName>
        <fullName evidence="1">Uncharacterized protein</fullName>
    </submittedName>
</protein>
<evidence type="ECO:0000313" key="1">
    <source>
        <dbReference type="EMBL" id="EIT86668.1"/>
    </source>
</evidence>
<organism evidence="1 2">
    <name type="scientific">Fictibacillus macauensis ZFHKF-1</name>
    <dbReference type="NCBI Taxonomy" id="1196324"/>
    <lineage>
        <taxon>Bacteria</taxon>
        <taxon>Bacillati</taxon>
        <taxon>Bacillota</taxon>
        <taxon>Bacilli</taxon>
        <taxon>Bacillales</taxon>
        <taxon>Fictibacillaceae</taxon>
        <taxon>Fictibacillus</taxon>
    </lineage>
</organism>
<dbReference type="OrthoDB" id="2454651at2"/>
<dbReference type="AlphaFoldDB" id="I8UIL2"/>
<sequence length="72" mass="8067">MTASWQLYVNEKEKIDALLHRGYVICEVTESLEGATVIFSHPTATPIQEVLTVETADARKYFSSLLVHSVTK</sequence>
<dbReference type="PATRIC" id="fig|1196324.3.peg.774"/>
<dbReference type="STRING" id="1196324.A374_03819"/>
<comment type="caution">
    <text evidence="1">The sequence shown here is derived from an EMBL/GenBank/DDBJ whole genome shotgun (WGS) entry which is preliminary data.</text>
</comment>
<evidence type="ECO:0000313" key="2">
    <source>
        <dbReference type="Proteomes" id="UP000004080"/>
    </source>
</evidence>
<proteinExistence type="predicted"/>
<gene>
    <name evidence="1" type="ORF">A374_03819</name>
</gene>
<accession>I8UIL2</accession>
<dbReference type="RefSeq" id="WP_007200863.1">
    <property type="nucleotide sequence ID" value="NZ_AKKV01000020.1"/>
</dbReference>
<dbReference type="EMBL" id="AKKV01000020">
    <property type="protein sequence ID" value="EIT86668.1"/>
    <property type="molecule type" value="Genomic_DNA"/>
</dbReference>
<keyword evidence="2" id="KW-1185">Reference proteome</keyword>
<name>I8UIL2_9BACL</name>
<dbReference type="Proteomes" id="UP000004080">
    <property type="component" value="Unassembled WGS sequence"/>
</dbReference>